<dbReference type="NCBIfam" id="TIGR03527">
    <property type="entry name" value="selenium_YedF"/>
    <property type="match status" value="1"/>
</dbReference>
<accession>A0ABP8VBM3</accession>
<gene>
    <name evidence="1" type="ORF">GCM10023116_51050</name>
</gene>
<proteinExistence type="predicted"/>
<dbReference type="InterPro" id="IPR003787">
    <property type="entry name" value="Sulphur_relay_DsrE/F-like"/>
</dbReference>
<keyword evidence="2" id="KW-1185">Reference proteome</keyword>
<dbReference type="RefSeq" id="WP_345199466.1">
    <property type="nucleotide sequence ID" value="NZ_BAABFL010000481.1"/>
</dbReference>
<evidence type="ECO:0000313" key="2">
    <source>
        <dbReference type="Proteomes" id="UP001500604"/>
    </source>
</evidence>
<protein>
    <recommendedName>
        <fullName evidence="3">Sulfurtransferase-like selenium metabolism protein YedF</fullName>
    </recommendedName>
</protein>
<dbReference type="SUPFAM" id="SSF75169">
    <property type="entry name" value="DsrEFH-like"/>
    <property type="match status" value="1"/>
</dbReference>
<dbReference type="Pfam" id="PF02635">
    <property type="entry name" value="DsrE"/>
    <property type="match status" value="1"/>
</dbReference>
<reference evidence="2" key="1">
    <citation type="journal article" date="2019" name="Int. J. Syst. Evol. Microbiol.">
        <title>The Global Catalogue of Microorganisms (GCM) 10K type strain sequencing project: providing services to taxonomists for standard genome sequencing and annotation.</title>
        <authorList>
            <consortium name="The Broad Institute Genomics Platform"/>
            <consortium name="The Broad Institute Genome Sequencing Center for Infectious Disease"/>
            <person name="Wu L."/>
            <person name="Ma J."/>
        </authorList>
    </citation>
    <scope>NUCLEOTIDE SEQUENCE [LARGE SCALE GENOMIC DNA]</scope>
    <source>
        <strain evidence="2">JCM 17805</strain>
    </source>
</reference>
<name>A0ABP8VBM3_9GAMM</name>
<comment type="caution">
    <text evidence="1">The sequence shown here is derived from an EMBL/GenBank/DDBJ whole genome shotgun (WGS) entry which is preliminary data.</text>
</comment>
<evidence type="ECO:0008006" key="3">
    <source>
        <dbReference type="Google" id="ProtNLM"/>
    </source>
</evidence>
<organism evidence="1 2">
    <name type="scientific">Kistimonas scapharcae</name>
    <dbReference type="NCBI Taxonomy" id="1036133"/>
    <lineage>
        <taxon>Bacteria</taxon>
        <taxon>Pseudomonadati</taxon>
        <taxon>Pseudomonadota</taxon>
        <taxon>Gammaproteobacteria</taxon>
        <taxon>Oceanospirillales</taxon>
        <taxon>Endozoicomonadaceae</taxon>
        <taxon>Kistimonas</taxon>
    </lineage>
</organism>
<sequence length="116" mass="12456">MNTDKQHFVVAFKSDKMGSGDDQLGGLLIKAYINTLVENDNKPAALVFYNAGVLLAAEDGDTAPALQVLEEQGVELLLCGTCVEFFDLKQRLAAGTISNMYAISETLSSTGHVIYP</sequence>
<dbReference type="InterPro" id="IPR027396">
    <property type="entry name" value="DsrEFH-like"/>
</dbReference>
<dbReference type="Proteomes" id="UP001500604">
    <property type="component" value="Unassembled WGS sequence"/>
</dbReference>
<dbReference type="EMBL" id="BAABFL010000481">
    <property type="protein sequence ID" value="GAA4652821.1"/>
    <property type="molecule type" value="Genomic_DNA"/>
</dbReference>
<dbReference type="InterPro" id="IPR019870">
    <property type="entry name" value="Se_metab_YedF"/>
</dbReference>
<evidence type="ECO:0000313" key="1">
    <source>
        <dbReference type="EMBL" id="GAA4652821.1"/>
    </source>
</evidence>